<evidence type="ECO:0000313" key="2">
    <source>
        <dbReference type="Proteomes" id="UP001062846"/>
    </source>
</evidence>
<name>A0ACC0NKI0_RHOML</name>
<dbReference type="Proteomes" id="UP001062846">
    <property type="component" value="Chromosome 5"/>
</dbReference>
<reference evidence="1" key="1">
    <citation type="submission" date="2022-02" db="EMBL/GenBank/DDBJ databases">
        <title>Plant Genome Project.</title>
        <authorList>
            <person name="Zhang R.-G."/>
        </authorList>
    </citation>
    <scope>NUCLEOTIDE SEQUENCE</scope>
    <source>
        <strain evidence="1">AT1</strain>
    </source>
</reference>
<dbReference type="EMBL" id="CM046392">
    <property type="protein sequence ID" value="KAI8553766.1"/>
    <property type="molecule type" value="Genomic_DNA"/>
</dbReference>
<keyword evidence="2" id="KW-1185">Reference proteome</keyword>
<accession>A0ACC0NKI0</accession>
<gene>
    <name evidence="1" type="ORF">RHMOL_Rhmol05G0041700</name>
</gene>
<protein>
    <submittedName>
        <fullName evidence="1">Uncharacterized protein</fullName>
    </submittedName>
</protein>
<organism evidence="1 2">
    <name type="scientific">Rhododendron molle</name>
    <name type="common">Chinese azalea</name>
    <name type="synonym">Azalea mollis</name>
    <dbReference type="NCBI Taxonomy" id="49168"/>
    <lineage>
        <taxon>Eukaryota</taxon>
        <taxon>Viridiplantae</taxon>
        <taxon>Streptophyta</taxon>
        <taxon>Embryophyta</taxon>
        <taxon>Tracheophyta</taxon>
        <taxon>Spermatophyta</taxon>
        <taxon>Magnoliopsida</taxon>
        <taxon>eudicotyledons</taxon>
        <taxon>Gunneridae</taxon>
        <taxon>Pentapetalae</taxon>
        <taxon>asterids</taxon>
        <taxon>Ericales</taxon>
        <taxon>Ericaceae</taxon>
        <taxon>Ericoideae</taxon>
        <taxon>Rhodoreae</taxon>
        <taxon>Rhododendron</taxon>
    </lineage>
</organism>
<evidence type="ECO:0000313" key="1">
    <source>
        <dbReference type="EMBL" id="KAI8553766.1"/>
    </source>
</evidence>
<proteinExistence type="predicted"/>
<sequence length="190" mass="22034">MNYQSASRNHRTEGFKAEQALKSAMFLALCIWLLYQCKNSHDTTKDKRIKVHIKLGEEHSTTILGRQGNEARITSDEEKQDRKDTESKNEKPESNEENNPGIALRLNKDLNHGDQRLRVNEERDLNKQQNVEEGRSWTLILQKDEAYKENIEDKDGIEETGNGEIEDGFYRFQDETGVPEDVDHIIVYAK</sequence>
<comment type="caution">
    <text evidence="1">The sequence shown here is derived from an EMBL/GenBank/DDBJ whole genome shotgun (WGS) entry which is preliminary data.</text>
</comment>